<evidence type="ECO:0000313" key="1">
    <source>
        <dbReference type="EMBL" id="KAJ0172012.1"/>
    </source>
</evidence>
<accession>A0ACC1CKK7</accession>
<comment type="caution">
    <text evidence="1">The sequence shown here is derived from an EMBL/GenBank/DDBJ whole genome shotgun (WGS) entry which is preliminary data.</text>
</comment>
<gene>
    <name evidence="1" type="ORF">K1T71_012775</name>
</gene>
<sequence>MDKATLLFLLISAHDAISLSSFWAPLFDPSILNYRVDVQFGPEGAKAVREEYAKRNGFRGARLIEELGNGRGPPRPAPNQAYGDVKFYYTYPGAGKNFHS</sequence>
<proteinExistence type="predicted"/>
<evidence type="ECO:0000313" key="2">
    <source>
        <dbReference type="Proteomes" id="UP000824533"/>
    </source>
</evidence>
<name>A0ACC1CKK7_9NEOP</name>
<organism evidence="1 2">
    <name type="scientific">Dendrolimus kikuchii</name>
    <dbReference type="NCBI Taxonomy" id="765133"/>
    <lineage>
        <taxon>Eukaryota</taxon>
        <taxon>Metazoa</taxon>
        <taxon>Ecdysozoa</taxon>
        <taxon>Arthropoda</taxon>
        <taxon>Hexapoda</taxon>
        <taxon>Insecta</taxon>
        <taxon>Pterygota</taxon>
        <taxon>Neoptera</taxon>
        <taxon>Endopterygota</taxon>
        <taxon>Lepidoptera</taxon>
        <taxon>Glossata</taxon>
        <taxon>Ditrysia</taxon>
        <taxon>Bombycoidea</taxon>
        <taxon>Lasiocampidae</taxon>
        <taxon>Dendrolimus</taxon>
    </lineage>
</organism>
<reference evidence="1 2" key="1">
    <citation type="journal article" date="2021" name="Front. Genet.">
        <title>Chromosome-Level Genome Assembly Reveals Significant Gene Expansion in the Toll and IMD Signaling Pathways of Dendrolimus kikuchii.</title>
        <authorList>
            <person name="Zhou J."/>
            <person name="Wu P."/>
            <person name="Xiong Z."/>
            <person name="Liu N."/>
            <person name="Zhao N."/>
            <person name="Ji M."/>
            <person name="Qiu Y."/>
            <person name="Yang B."/>
        </authorList>
    </citation>
    <scope>NUCLEOTIDE SEQUENCE [LARGE SCALE GENOMIC DNA]</scope>
    <source>
        <strain evidence="1">Ann1</strain>
    </source>
</reference>
<protein>
    <submittedName>
        <fullName evidence="1">Uncharacterized protein</fullName>
    </submittedName>
</protein>
<dbReference type="Proteomes" id="UP000824533">
    <property type="component" value="Linkage Group LG23"/>
</dbReference>
<dbReference type="EMBL" id="CM034409">
    <property type="protein sequence ID" value="KAJ0172012.1"/>
    <property type="molecule type" value="Genomic_DNA"/>
</dbReference>
<keyword evidence="2" id="KW-1185">Reference proteome</keyword>